<dbReference type="EMBL" id="JAVRQU010000001">
    <property type="protein sequence ID" value="KAK5707496.1"/>
    <property type="molecule type" value="Genomic_DNA"/>
</dbReference>
<keyword evidence="2" id="KW-0808">Transferase</keyword>
<accession>A0AAN7WIF6</accession>
<comment type="caution">
    <text evidence="3">The sequence shown here is derived from an EMBL/GenBank/DDBJ whole genome shotgun (WGS) entry which is preliminary data.</text>
</comment>
<protein>
    <recommendedName>
        <fullName evidence="5">Methyltransferase type 11 domain-containing protein</fullName>
    </recommendedName>
</protein>
<dbReference type="InterPro" id="IPR051052">
    <property type="entry name" value="Diverse_substrate_MTase"/>
</dbReference>
<dbReference type="GO" id="GO:0008168">
    <property type="term" value="F:methyltransferase activity"/>
    <property type="evidence" value="ECO:0007669"/>
    <property type="project" value="UniProtKB-KW"/>
</dbReference>
<gene>
    <name evidence="3" type="ORF">LTR97_000030</name>
</gene>
<sequence length="280" mass="31224">MADPAHNLPEDLILEYHRAHSNSLRLAHDLGSRSGRFAPQLAKYFQHVHVSHPRDTGLSMIRDDLGGWYAQHWWEAKFSFSVGMPEHAVDCAVPGSVDLVTVMDSAHSTNTTDMVCSVAESLAPNGTMAIVQREPYPLIVSSHEINALAQSLLALADTNFRSSSLDNVELPDGLFIQDVTKRIAIIAADRVVASSFQELTPTGVHPAHRRYNFSDPAPEAAGWSEQVDAQWFRRLFTKHGPDEDIERQLRSIEEAIDKHSSYHNTVQIEWTVAVLLATRK</sequence>
<dbReference type="Gene3D" id="3.40.50.150">
    <property type="entry name" value="Vaccinia Virus protein VP39"/>
    <property type="match status" value="1"/>
</dbReference>
<evidence type="ECO:0008006" key="5">
    <source>
        <dbReference type="Google" id="ProtNLM"/>
    </source>
</evidence>
<reference evidence="3" key="1">
    <citation type="submission" date="2023-08" db="EMBL/GenBank/DDBJ databases">
        <title>Black Yeasts Isolated from many extreme environments.</title>
        <authorList>
            <person name="Coleine C."/>
            <person name="Stajich J.E."/>
            <person name="Selbmann L."/>
        </authorList>
    </citation>
    <scope>NUCLEOTIDE SEQUENCE</scope>
    <source>
        <strain evidence="3">CCFEE 5810</strain>
    </source>
</reference>
<evidence type="ECO:0000313" key="4">
    <source>
        <dbReference type="Proteomes" id="UP001310594"/>
    </source>
</evidence>
<dbReference type="Proteomes" id="UP001310594">
    <property type="component" value="Unassembled WGS sequence"/>
</dbReference>
<evidence type="ECO:0000313" key="3">
    <source>
        <dbReference type="EMBL" id="KAK5707496.1"/>
    </source>
</evidence>
<dbReference type="InterPro" id="IPR029063">
    <property type="entry name" value="SAM-dependent_MTases_sf"/>
</dbReference>
<dbReference type="GO" id="GO:0032259">
    <property type="term" value="P:methylation"/>
    <property type="evidence" value="ECO:0007669"/>
    <property type="project" value="UniProtKB-KW"/>
</dbReference>
<dbReference type="PANTHER" id="PTHR44942:SF4">
    <property type="entry name" value="METHYLTRANSFERASE TYPE 11 DOMAIN-CONTAINING PROTEIN"/>
    <property type="match status" value="1"/>
</dbReference>
<evidence type="ECO:0000256" key="2">
    <source>
        <dbReference type="ARBA" id="ARBA00022679"/>
    </source>
</evidence>
<proteinExistence type="predicted"/>
<dbReference type="AlphaFoldDB" id="A0AAN7WIF6"/>
<keyword evidence="1" id="KW-0489">Methyltransferase</keyword>
<name>A0AAN7WIF6_9PEZI</name>
<evidence type="ECO:0000256" key="1">
    <source>
        <dbReference type="ARBA" id="ARBA00022603"/>
    </source>
</evidence>
<dbReference type="PANTHER" id="PTHR44942">
    <property type="entry name" value="METHYLTRANSF_11 DOMAIN-CONTAINING PROTEIN"/>
    <property type="match status" value="1"/>
</dbReference>
<organism evidence="3 4">
    <name type="scientific">Elasticomyces elasticus</name>
    <dbReference type="NCBI Taxonomy" id="574655"/>
    <lineage>
        <taxon>Eukaryota</taxon>
        <taxon>Fungi</taxon>
        <taxon>Dikarya</taxon>
        <taxon>Ascomycota</taxon>
        <taxon>Pezizomycotina</taxon>
        <taxon>Dothideomycetes</taxon>
        <taxon>Dothideomycetidae</taxon>
        <taxon>Mycosphaerellales</taxon>
        <taxon>Teratosphaeriaceae</taxon>
        <taxon>Elasticomyces</taxon>
    </lineage>
</organism>